<organism evidence="2 3">
    <name type="scientific">Tectimicrobiota bacterium</name>
    <dbReference type="NCBI Taxonomy" id="2528274"/>
    <lineage>
        <taxon>Bacteria</taxon>
        <taxon>Pseudomonadati</taxon>
        <taxon>Nitrospinota/Tectimicrobiota group</taxon>
        <taxon>Candidatus Tectimicrobiota</taxon>
    </lineage>
</organism>
<dbReference type="Proteomes" id="UP000741360">
    <property type="component" value="Unassembled WGS sequence"/>
</dbReference>
<proteinExistence type="predicted"/>
<feature type="transmembrane region" description="Helical" evidence="1">
    <location>
        <begin position="63"/>
        <end position="83"/>
    </location>
</feature>
<feature type="transmembrane region" description="Helical" evidence="1">
    <location>
        <begin position="90"/>
        <end position="109"/>
    </location>
</feature>
<evidence type="ECO:0000313" key="2">
    <source>
        <dbReference type="EMBL" id="MBI3014935.1"/>
    </source>
</evidence>
<keyword evidence="1" id="KW-1133">Transmembrane helix</keyword>
<dbReference type="EMBL" id="JACPSX010000146">
    <property type="protein sequence ID" value="MBI3014935.1"/>
    <property type="molecule type" value="Genomic_DNA"/>
</dbReference>
<feature type="transmembrane region" description="Helical" evidence="1">
    <location>
        <begin position="129"/>
        <end position="147"/>
    </location>
</feature>
<comment type="caution">
    <text evidence="2">The sequence shown here is derived from an EMBL/GenBank/DDBJ whole genome shotgun (WGS) entry which is preliminary data.</text>
</comment>
<keyword evidence="1" id="KW-0472">Membrane</keyword>
<gene>
    <name evidence="2" type="ORF">HYY65_07755</name>
</gene>
<evidence type="ECO:0000256" key="1">
    <source>
        <dbReference type="SAM" id="Phobius"/>
    </source>
</evidence>
<accession>A0A932M0Y3</accession>
<feature type="transmembrane region" description="Helical" evidence="1">
    <location>
        <begin position="12"/>
        <end position="29"/>
    </location>
</feature>
<name>A0A932M0Y3_UNCTE</name>
<evidence type="ECO:0008006" key="4">
    <source>
        <dbReference type="Google" id="ProtNLM"/>
    </source>
</evidence>
<dbReference type="AlphaFoldDB" id="A0A932M0Y3"/>
<evidence type="ECO:0000313" key="3">
    <source>
        <dbReference type="Proteomes" id="UP000741360"/>
    </source>
</evidence>
<keyword evidence="1" id="KW-0812">Transmembrane</keyword>
<sequence>MSVSIGSGGLRDMALWVAFYRIALGFMWFDQALQKAPWVMGPEGKPYGWLYGYIWKEINHPTFGIYAAFLKNLVIPNFGFFGFTTFLGELAIGLSLVVGILVPLVGGLGGTLMQLNIAIGSYGIPGEWFWLWPLLIGSHLIFMMGRAGRRLGWDGRIAKSLARSPDSGGMLRRLLPYVV</sequence>
<protein>
    <recommendedName>
        <fullName evidence="4">TQO small subunit DoxD domain-containing protein</fullName>
    </recommendedName>
</protein>
<reference evidence="2" key="1">
    <citation type="submission" date="2020-07" db="EMBL/GenBank/DDBJ databases">
        <title>Huge and variable diversity of episymbiotic CPR bacteria and DPANN archaea in groundwater ecosystems.</title>
        <authorList>
            <person name="He C.Y."/>
            <person name="Keren R."/>
            <person name="Whittaker M."/>
            <person name="Farag I.F."/>
            <person name="Doudna J."/>
            <person name="Cate J.H.D."/>
            <person name="Banfield J.F."/>
        </authorList>
    </citation>
    <scope>NUCLEOTIDE SEQUENCE</scope>
    <source>
        <strain evidence="2">NC_groundwater_717_Ag_S-0.2um_59_8</strain>
    </source>
</reference>